<protein>
    <submittedName>
        <fullName evidence="3">S-adenosyl-L-methionine-dependent methyltransferase</fullName>
    </submittedName>
</protein>
<dbReference type="Proteomes" id="UP000799421">
    <property type="component" value="Unassembled WGS sequence"/>
</dbReference>
<dbReference type="AlphaFoldDB" id="A0A6A7BW23"/>
<dbReference type="GO" id="GO:0008168">
    <property type="term" value="F:methyltransferase activity"/>
    <property type="evidence" value="ECO:0007669"/>
    <property type="project" value="UniProtKB-KW"/>
</dbReference>
<gene>
    <name evidence="3" type="ORF">K470DRAFT_259303</name>
</gene>
<sequence length="559" mass="62465">MAKGRQNVPLPRKGKSTHSEKQNQPPPTPSRDPRIPIILRSFAYVVIIALNSQISQLTLAPVYGSLPSSINHISTLTASFILGYVWRNLLSPWTQADITPYTALYMVWMPALQMLLSTIKSTKDPILGPIAQGFLSCHALTFLLAYSIAQTLEPLNLSTSLGQVTAATLPAMALTFILLRPLQWLFAHYLPRSMPTPPLLQLLEGGFLALASHTKPYWLFTLAVPGVLHTFLANPHVNPGVATHLLSPHNLTLLDRSWSKTGYVSVVEDSKNGYRVLRADHSLLGGEWLLTPARRAEGWRTEESIFGAFHLLEAVRLIDTEAGRRDAVRDATALVVGLGAGTAPKALYAHGIDTTVVEVDPVVGRFARGYFGLPMGVRLEVADAKRWVRRRADAEEGGFDYIVHDVFTGGAEPEGLFGEEFLGMLRGLMAPDGAVAVLYAGRLEQEMTQRVLRTVYKVWEEQCRLFRDGDGEEGDFMNLVVFCRNKPGAEVRFREPTERDYLGSRMRRKYLVPREEWEREFPAADGVGEGDVKAQQEENALRHWWMMRDMIPAALWEVW</sequence>
<dbReference type="EMBL" id="MU006000">
    <property type="protein sequence ID" value="KAF2858915.1"/>
    <property type="molecule type" value="Genomic_DNA"/>
</dbReference>
<dbReference type="InterPro" id="IPR029063">
    <property type="entry name" value="SAM-dependent_MTases_sf"/>
</dbReference>
<dbReference type="GO" id="GO:0032259">
    <property type="term" value="P:methylation"/>
    <property type="evidence" value="ECO:0007669"/>
    <property type="project" value="UniProtKB-KW"/>
</dbReference>
<dbReference type="Gene3D" id="3.40.50.150">
    <property type="entry name" value="Vaccinia Virus protein VP39"/>
    <property type="match status" value="1"/>
</dbReference>
<keyword evidence="4" id="KW-1185">Reference proteome</keyword>
<reference evidence="3" key="1">
    <citation type="journal article" date="2020" name="Stud. Mycol.">
        <title>101 Dothideomycetes genomes: a test case for predicting lifestyles and emergence of pathogens.</title>
        <authorList>
            <person name="Haridas S."/>
            <person name="Albert R."/>
            <person name="Binder M."/>
            <person name="Bloem J."/>
            <person name="Labutti K."/>
            <person name="Salamov A."/>
            <person name="Andreopoulos B."/>
            <person name="Baker S."/>
            <person name="Barry K."/>
            <person name="Bills G."/>
            <person name="Bluhm B."/>
            <person name="Cannon C."/>
            <person name="Castanera R."/>
            <person name="Culley D."/>
            <person name="Daum C."/>
            <person name="Ezra D."/>
            <person name="Gonzalez J."/>
            <person name="Henrissat B."/>
            <person name="Kuo A."/>
            <person name="Liang C."/>
            <person name="Lipzen A."/>
            <person name="Lutzoni F."/>
            <person name="Magnuson J."/>
            <person name="Mondo S."/>
            <person name="Nolan M."/>
            <person name="Ohm R."/>
            <person name="Pangilinan J."/>
            <person name="Park H.-J."/>
            <person name="Ramirez L."/>
            <person name="Alfaro M."/>
            <person name="Sun H."/>
            <person name="Tritt A."/>
            <person name="Yoshinaga Y."/>
            <person name="Zwiers L.-H."/>
            <person name="Turgeon B."/>
            <person name="Goodwin S."/>
            <person name="Spatafora J."/>
            <person name="Crous P."/>
            <person name="Grigoriev I."/>
        </authorList>
    </citation>
    <scope>NUCLEOTIDE SEQUENCE</scope>
    <source>
        <strain evidence="3">CBS 480.64</strain>
    </source>
</reference>
<dbReference type="OrthoDB" id="2016285at2759"/>
<dbReference type="SUPFAM" id="SSF53335">
    <property type="entry name" value="S-adenosyl-L-methionine-dependent methyltransferases"/>
    <property type="match status" value="1"/>
</dbReference>
<keyword evidence="3" id="KW-0808">Transferase</keyword>
<dbReference type="NCBIfam" id="NF037959">
    <property type="entry name" value="MFS_SpdSyn"/>
    <property type="match status" value="1"/>
</dbReference>
<dbReference type="PANTHER" id="PTHR43317">
    <property type="entry name" value="THERMOSPERMINE SYNTHASE ACAULIS5"/>
    <property type="match status" value="1"/>
</dbReference>
<evidence type="ECO:0000256" key="1">
    <source>
        <dbReference type="ARBA" id="ARBA00023115"/>
    </source>
</evidence>
<name>A0A6A7BW23_9PEZI</name>
<feature type="region of interest" description="Disordered" evidence="2">
    <location>
        <begin position="1"/>
        <end position="34"/>
    </location>
</feature>
<keyword evidence="3" id="KW-0489">Methyltransferase</keyword>
<proteinExistence type="predicted"/>
<evidence type="ECO:0000313" key="3">
    <source>
        <dbReference type="EMBL" id="KAF2858915.1"/>
    </source>
</evidence>
<accession>A0A6A7BW23</accession>
<evidence type="ECO:0000256" key="2">
    <source>
        <dbReference type="SAM" id="MobiDB-lite"/>
    </source>
</evidence>
<evidence type="ECO:0000313" key="4">
    <source>
        <dbReference type="Proteomes" id="UP000799421"/>
    </source>
</evidence>
<organism evidence="3 4">
    <name type="scientific">Piedraia hortae CBS 480.64</name>
    <dbReference type="NCBI Taxonomy" id="1314780"/>
    <lineage>
        <taxon>Eukaryota</taxon>
        <taxon>Fungi</taxon>
        <taxon>Dikarya</taxon>
        <taxon>Ascomycota</taxon>
        <taxon>Pezizomycotina</taxon>
        <taxon>Dothideomycetes</taxon>
        <taxon>Dothideomycetidae</taxon>
        <taxon>Capnodiales</taxon>
        <taxon>Piedraiaceae</taxon>
        <taxon>Piedraia</taxon>
    </lineage>
</organism>
<keyword evidence="1" id="KW-0620">Polyamine biosynthesis</keyword>
<dbReference type="GO" id="GO:0006596">
    <property type="term" value="P:polyamine biosynthetic process"/>
    <property type="evidence" value="ECO:0007669"/>
    <property type="project" value="UniProtKB-KW"/>
</dbReference>
<dbReference type="PANTHER" id="PTHR43317:SF1">
    <property type="entry name" value="THERMOSPERMINE SYNTHASE ACAULIS5"/>
    <property type="match status" value="1"/>
</dbReference>